<evidence type="ECO:0000313" key="3">
    <source>
        <dbReference type="EMBL" id="KAK2969134.1"/>
    </source>
</evidence>
<proteinExistence type="predicted"/>
<gene>
    <name evidence="3" type="ORF">RJ640_013083</name>
</gene>
<feature type="coiled-coil region" evidence="1">
    <location>
        <begin position="403"/>
        <end position="465"/>
    </location>
</feature>
<dbReference type="Proteomes" id="UP001187471">
    <property type="component" value="Unassembled WGS sequence"/>
</dbReference>
<dbReference type="InterPro" id="IPR007321">
    <property type="entry name" value="Transposase_28"/>
</dbReference>
<organism evidence="3 4">
    <name type="scientific">Escallonia rubra</name>
    <dbReference type="NCBI Taxonomy" id="112253"/>
    <lineage>
        <taxon>Eukaryota</taxon>
        <taxon>Viridiplantae</taxon>
        <taxon>Streptophyta</taxon>
        <taxon>Embryophyta</taxon>
        <taxon>Tracheophyta</taxon>
        <taxon>Spermatophyta</taxon>
        <taxon>Magnoliopsida</taxon>
        <taxon>eudicotyledons</taxon>
        <taxon>Gunneridae</taxon>
        <taxon>Pentapetalae</taxon>
        <taxon>asterids</taxon>
        <taxon>campanulids</taxon>
        <taxon>Escalloniales</taxon>
        <taxon>Escalloniaceae</taxon>
        <taxon>Escallonia</taxon>
    </lineage>
</organism>
<dbReference type="Pfam" id="PF04195">
    <property type="entry name" value="Transposase_28"/>
    <property type="match status" value="1"/>
</dbReference>
<sequence length="482" mass="55875">MSRSSLTGELFSPSYDVVQRPYLKFFRFLPEKYARLPGLQEPANYGTKFETGIYEEQVKYGYRLHLHPFALRFFEHYRMAPGQLVPNGDVKDQTEDKANLKPWYTADEKSNNMSTEDLLELIREYPLLEGWYARLPGLQEPANYGTKFEIGIYEEQVKYGYRLHLHPFALRFFEHYRMAPGKLVPNGWRKLVRLIYLVQTSGYKPDVTDFMRVFFEIYFVKGVANCLGWYCINRGPKSNKGWHSRYFFVGRLDKGELPFDRDWNPYCKDFENLGKPSPNNLTKHILSHIKLRGGLNIDEPLSEQQLEWARIIPRKPVPVGALIPLHPPDIPSMSSAESVPLGGLYKWLAEVKNHRKEAFLLVLQKAKGKRKEKQPSMELSPASKKTRMYASGSAMLSRFEMARQVAAEEAQQKRDAIKEAEEATRRAEELSKQEADYLAQIVTLEKRLERAKRKAAKNVTKARDQGICDFLDGNAGEEWMKK</sequence>
<evidence type="ECO:0000256" key="1">
    <source>
        <dbReference type="SAM" id="Coils"/>
    </source>
</evidence>
<protein>
    <recommendedName>
        <fullName evidence="2">Transposase (putative) gypsy type domain-containing protein</fullName>
    </recommendedName>
</protein>
<evidence type="ECO:0000259" key="2">
    <source>
        <dbReference type="Pfam" id="PF04195"/>
    </source>
</evidence>
<reference evidence="3" key="1">
    <citation type="submission" date="2022-12" db="EMBL/GenBank/DDBJ databases">
        <title>Draft genome assemblies for two species of Escallonia (Escalloniales).</title>
        <authorList>
            <person name="Chanderbali A."/>
            <person name="Dervinis C."/>
            <person name="Anghel I."/>
            <person name="Soltis D."/>
            <person name="Soltis P."/>
            <person name="Zapata F."/>
        </authorList>
    </citation>
    <scope>NUCLEOTIDE SEQUENCE</scope>
    <source>
        <strain evidence="3">UCBG92.1500</strain>
        <tissue evidence="3">Leaf</tissue>
    </source>
</reference>
<name>A0AA88U2V6_9ASTE</name>
<keyword evidence="4" id="KW-1185">Reference proteome</keyword>
<accession>A0AA88U2V6</accession>
<dbReference type="EMBL" id="JAVXUO010002850">
    <property type="protein sequence ID" value="KAK2969134.1"/>
    <property type="molecule type" value="Genomic_DNA"/>
</dbReference>
<evidence type="ECO:0000313" key="4">
    <source>
        <dbReference type="Proteomes" id="UP001187471"/>
    </source>
</evidence>
<feature type="domain" description="Transposase (putative) gypsy type" evidence="2">
    <location>
        <begin position="155"/>
        <end position="214"/>
    </location>
</feature>
<dbReference type="AlphaFoldDB" id="A0AA88U2V6"/>
<keyword evidence="1" id="KW-0175">Coiled coil</keyword>
<comment type="caution">
    <text evidence="3">The sequence shown here is derived from an EMBL/GenBank/DDBJ whole genome shotgun (WGS) entry which is preliminary data.</text>
</comment>